<dbReference type="OrthoDB" id="6712829at2"/>
<accession>A0A5S9P3C8</accession>
<dbReference type="RefSeq" id="WP_159268603.1">
    <property type="nucleotide sequence ID" value="NZ_CACSIK010000001.1"/>
</dbReference>
<organism evidence="3 5">
    <name type="scientific">Zhongshania aliphaticivorans</name>
    <dbReference type="NCBI Taxonomy" id="1470434"/>
    <lineage>
        <taxon>Bacteria</taxon>
        <taxon>Pseudomonadati</taxon>
        <taxon>Pseudomonadota</taxon>
        <taxon>Gammaproteobacteria</taxon>
        <taxon>Cellvibrionales</taxon>
        <taxon>Spongiibacteraceae</taxon>
        <taxon>Zhongshania</taxon>
    </lineage>
</organism>
<dbReference type="EMBL" id="CACSIM010000002">
    <property type="protein sequence ID" value="CAA0097863.1"/>
    <property type="molecule type" value="Genomic_DNA"/>
</dbReference>
<dbReference type="EMBL" id="CACSIK010000001">
    <property type="protein sequence ID" value="CAA0090407.1"/>
    <property type="molecule type" value="Genomic_DNA"/>
</dbReference>
<evidence type="ECO:0000313" key="3">
    <source>
        <dbReference type="EMBL" id="CAA0097863.1"/>
    </source>
</evidence>
<feature type="domain" description="DUF4145" evidence="1">
    <location>
        <begin position="122"/>
        <end position="204"/>
    </location>
</feature>
<dbReference type="Pfam" id="PF13643">
    <property type="entry name" value="DUF4145"/>
    <property type="match status" value="1"/>
</dbReference>
<reference evidence="4 5" key="1">
    <citation type="submission" date="2019-11" db="EMBL/GenBank/DDBJ databases">
        <authorList>
            <person name="Holert J."/>
        </authorList>
    </citation>
    <scope>NUCLEOTIDE SEQUENCE [LARGE SCALE GENOMIC DNA]</scope>
    <source>
        <strain evidence="3">BC3_2A</strain>
        <strain evidence="2">SB11_1A</strain>
    </source>
</reference>
<evidence type="ECO:0000313" key="4">
    <source>
        <dbReference type="Proteomes" id="UP000435877"/>
    </source>
</evidence>
<dbReference type="Proteomes" id="UP000435877">
    <property type="component" value="Unassembled WGS sequence"/>
</dbReference>
<dbReference type="Proteomes" id="UP000439591">
    <property type="component" value="Unassembled WGS sequence"/>
</dbReference>
<keyword evidence="4" id="KW-1185">Reference proteome</keyword>
<evidence type="ECO:0000259" key="1">
    <source>
        <dbReference type="Pfam" id="PF13643"/>
    </source>
</evidence>
<sequence>MSELVANCPRCKSQQMTFDLVQALPTVAYHGWQQNWETFCICRNCFKSTIFVLQQKSYDDREYLRKKSLPEMDFSVNQVAIVKGHISLKDEIAEQPPEHLPEDINSIYVEGAACMAIGCHNAGATMFRLCIDLATNSMLPEENENGLNNRIRRSLGLRLEWLFEKNILPTALQELSTCIKEDGNDGAHAGNLSEEDAADILDFTYMLLERLYTEPRRLEMAKLRRQARREPGDSA</sequence>
<name>A0A5S9P3C8_9GAMM</name>
<evidence type="ECO:0000313" key="5">
    <source>
        <dbReference type="Proteomes" id="UP000439591"/>
    </source>
</evidence>
<evidence type="ECO:0000313" key="2">
    <source>
        <dbReference type="EMBL" id="CAA0090407.1"/>
    </source>
</evidence>
<dbReference type="InterPro" id="IPR025285">
    <property type="entry name" value="DUF4145"/>
</dbReference>
<protein>
    <recommendedName>
        <fullName evidence="1">DUF4145 domain-containing protein</fullName>
    </recommendedName>
</protein>
<gene>
    <name evidence="2" type="ORF">IHBHHGIJ_02009</name>
    <name evidence="3" type="ORF">KFEGEMFD_01611</name>
</gene>
<dbReference type="AlphaFoldDB" id="A0A5S9P3C8"/>
<proteinExistence type="predicted"/>